<evidence type="ECO:0000313" key="3">
    <source>
        <dbReference type="Proteomes" id="UP000596827"/>
    </source>
</evidence>
<dbReference type="AlphaFoldDB" id="A0A923S527"/>
<feature type="compositionally biased region" description="Basic residues" evidence="1">
    <location>
        <begin position="82"/>
        <end position="98"/>
    </location>
</feature>
<evidence type="ECO:0000313" key="2">
    <source>
        <dbReference type="EMBL" id="MBC5764737.1"/>
    </source>
</evidence>
<name>A0A923S527_9BURK</name>
<accession>A0A923S527</accession>
<proteinExistence type="predicted"/>
<dbReference type="Proteomes" id="UP000596827">
    <property type="component" value="Unassembled WGS sequence"/>
</dbReference>
<comment type="caution">
    <text evidence="2">The sequence shown here is derived from an EMBL/GenBank/DDBJ whole genome shotgun (WGS) entry which is preliminary data.</text>
</comment>
<sequence length="98" mass="10477">MPDTTKQPDPALLASIAADIEAGRMADAQTLIAQVEAEGYGGEALAALKERLLRGQFADALAGQLRALVSDGLPQPQLPKNRAQRRAEARKRTKSGKR</sequence>
<gene>
    <name evidence="2" type="ORF">H8R02_09770</name>
</gene>
<keyword evidence="3" id="KW-1185">Reference proteome</keyword>
<protein>
    <submittedName>
        <fullName evidence="2">Uncharacterized protein</fullName>
    </submittedName>
</protein>
<dbReference type="RefSeq" id="WP_187081212.1">
    <property type="nucleotide sequence ID" value="NZ_JACORU010000003.1"/>
</dbReference>
<organism evidence="2 3">
    <name type="scientific">Ramlibacter albus</name>
    <dbReference type="NCBI Taxonomy" id="2079448"/>
    <lineage>
        <taxon>Bacteria</taxon>
        <taxon>Pseudomonadati</taxon>
        <taxon>Pseudomonadota</taxon>
        <taxon>Betaproteobacteria</taxon>
        <taxon>Burkholderiales</taxon>
        <taxon>Comamonadaceae</taxon>
        <taxon>Ramlibacter</taxon>
    </lineage>
</organism>
<feature type="region of interest" description="Disordered" evidence="1">
    <location>
        <begin position="71"/>
        <end position="98"/>
    </location>
</feature>
<reference evidence="2" key="1">
    <citation type="submission" date="2020-08" db="EMBL/GenBank/DDBJ databases">
        <title>Ramlibacter sp. GTP1 16S ribosomal RNA gene genome sequencing and assembly.</title>
        <authorList>
            <person name="Kang M."/>
        </authorList>
    </citation>
    <scope>NUCLEOTIDE SEQUENCE</scope>
    <source>
        <strain evidence="2">GTP1</strain>
    </source>
</reference>
<evidence type="ECO:0000256" key="1">
    <source>
        <dbReference type="SAM" id="MobiDB-lite"/>
    </source>
</evidence>
<dbReference type="EMBL" id="JACORU010000003">
    <property type="protein sequence ID" value="MBC5764737.1"/>
    <property type="molecule type" value="Genomic_DNA"/>
</dbReference>